<gene>
    <name evidence="1" type="ORF">OUZ56_004214</name>
</gene>
<proteinExistence type="predicted"/>
<dbReference type="EMBL" id="JAOYFB010000001">
    <property type="protein sequence ID" value="KAK4002383.1"/>
    <property type="molecule type" value="Genomic_DNA"/>
</dbReference>
<accession>A0ABQ9YP37</accession>
<sequence>MNATIYDVHSWPEMQGVAELVLRKTLQPQQTNLDTNKIFAFVENAHPWMFYCSIGIFWSILNSNKN</sequence>
<evidence type="ECO:0000313" key="1">
    <source>
        <dbReference type="EMBL" id="KAK4002383.1"/>
    </source>
</evidence>
<keyword evidence="2" id="KW-1185">Reference proteome</keyword>
<protein>
    <submittedName>
        <fullName evidence="1">Uncharacterized protein</fullName>
    </submittedName>
</protein>
<organism evidence="1 2">
    <name type="scientific">Daphnia magna</name>
    <dbReference type="NCBI Taxonomy" id="35525"/>
    <lineage>
        <taxon>Eukaryota</taxon>
        <taxon>Metazoa</taxon>
        <taxon>Ecdysozoa</taxon>
        <taxon>Arthropoda</taxon>
        <taxon>Crustacea</taxon>
        <taxon>Branchiopoda</taxon>
        <taxon>Diplostraca</taxon>
        <taxon>Cladocera</taxon>
        <taxon>Anomopoda</taxon>
        <taxon>Daphniidae</taxon>
        <taxon>Daphnia</taxon>
    </lineage>
</organism>
<name>A0ABQ9YP37_9CRUS</name>
<comment type="caution">
    <text evidence="1">The sequence shown here is derived from an EMBL/GenBank/DDBJ whole genome shotgun (WGS) entry which is preliminary data.</text>
</comment>
<reference evidence="1 2" key="1">
    <citation type="journal article" date="2023" name="Nucleic Acids Res.">
        <title>The hologenome of Daphnia magna reveals possible DNA methylation and microbiome-mediated evolution of the host genome.</title>
        <authorList>
            <person name="Chaturvedi A."/>
            <person name="Li X."/>
            <person name="Dhandapani V."/>
            <person name="Marshall H."/>
            <person name="Kissane S."/>
            <person name="Cuenca-Cambronero M."/>
            <person name="Asole G."/>
            <person name="Calvet F."/>
            <person name="Ruiz-Romero M."/>
            <person name="Marangio P."/>
            <person name="Guigo R."/>
            <person name="Rago D."/>
            <person name="Mirbahai L."/>
            <person name="Eastwood N."/>
            <person name="Colbourne J.K."/>
            <person name="Zhou J."/>
            <person name="Mallon E."/>
            <person name="Orsini L."/>
        </authorList>
    </citation>
    <scope>NUCLEOTIDE SEQUENCE [LARGE SCALE GENOMIC DNA]</scope>
    <source>
        <strain evidence="1">LRV0_1</strain>
    </source>
</reference>
<evidence type="ECO:0000313" key="2">
    <source>
        <dbReference type="Proteomes" id="UP001234178"/>
    </source>
</evidence>
<dbReference type="Proteomes" id="UP001234178">
    <property type="component" value="Unassembled WGS sequence"/>
</dbReference>